<evidence type="ECO:0000313" key="2">
    <source>
        <dbReference type="Proteomes" id="UP000887565"/>
    </source>
</evidence>
<dbReference type="InterPro" id="IPR000210">
    <property type="entry name" value="BTB/POZ_dom"/>
</dbReference>
<keyword evidence="2" id="KW-1185">Reference proteome</keyword>
<protein>
    <submittedName>
        <fullName evidence="3">BTB domain-containing protein</fullName>
    </submittedName>
</protein>
<dbReference type="CDD" id="cd18186">
    <property type="entry name" value="BTB_POZ_ZBTB_KLHL-like"/>
    <property type="match status" value="1"/>
</dbReference>
<dbReference type="AlphaFoldDB" id="A0A915L7H9"/>
<feature type="domain" description="BTB" evidence="1">
    <location>
        <begin position="75"/>
        <end position="165"/>
    </location>
</feature>
<reference evidence="3" key="1">
    <citation type="submission" date="2022-11" db="UniProtKB">
        <authorList>
            <consortium name="WormBaseParasite"/>
        </authorList>
    </citation>
    <scope>IDENTIFICATION</scope>
</reference>
<accession>A0A915L7H9</accession>
<name>A0A915L7H9_ROMCU</name>
<dbReference type="InterPro" id="IPR011333">
    <property type="entry name" value="SKP1/BTB/POZ_sf"/>
</dbReference>
<dbReference type="PROSITE" id="PS50097">
    <property type="entry name" value="BTB"/>
    <property type="match status" value="1"/>
</dbReference>
<dbReference type="Gene3D" id="3.30.710.10">
    <property type="entry name" value="Potassium Channel Kv1.1, Chain A"/>
    <property type="match status" value="1"/>
</dbReference>
<dbReference type="Proteomes" id="UP000887565">
    <property type="component" value="Unplaced"/>
</dbReference>
<dbReference type="WBParaSite" id="nRc.2.0.1.t46989-RA">
    <property type="protein sequence ID" value="nRc.2.0.1.t46989-RA"/>
    <property type="gene ID" value="nRc.2.0.1.g46989"/>
</dbReference>
<proteinExistence type="predicted"/>
<evidence type="ECO:0000259" key="1">
    <source>
        <dbReference type="PROSITE" id="PS50097"/>
    </source>
</evidence>
<organism evidence="2 3">
    <name type="scientific">Romanomermis culicivorax</name>
    <name type="common">Nematode worm</name>
    <dbReference type="NCBI Taxonomy" id="13658"/>
    <lineage>
        <taxon>Eukaryota</taxon>
        <taxon>Metazoa</taxon>
        <taxon>Ecdysozoa</taxon>
        <taxon>Nematoda</taxon>
        <taxon>Enoplea</taxon>
        <taxon>Dorylaimia</taxon>
        <taxon>Mermithida</taxon>
        <taxon>Mermithoidea</taxon>
        <taxon>Mermithidae</taxon>
        <taxon>Romanomermis</taxon>
    </lineage>
</organism>
<sequence>MSFDNLTRQNVKNFIAVSIKPNDRHRIPISEMISMDFVSSLREAERFKLLAIRSVPFRGKRQVLRLKDVPLPLRPDVSIKLHGRSYPVHGLLLAAFAQNLHKLCIENVAVSESGPSSSLLGACVNGLPAANHFLRLDKISKDEIADEGLRHILSFLYGRETLIETENLPQTLA</sequence>
<evidence type="ECO:0000313" key="3">
    <source>
        <dbReference type="WBParaSite" id="nRc.2.0.1.t46989-RA"/>
    </source>
</evidence>